<evidence type="ECO:0000313" key="14">
    <source>
        <dbReference type="Proteomes" id="UP000294621"/>
    </source>
</evidence>
<evidence type="ECO:0000256" key="4">
    <source>
        <dbReference type="ARBA" id="ARBA00008184"/>
    </source>
</evidence>
<proteinExistence type="inferred from homology"/>
<dbReference type="FunFam" id="3.40.470.10:FF:000006">
    <property type="entry name" value="Uracil-DNA glycosylase"/>
    <property type="match status" value="1"/>
</dbReference>
<keyword evidence="7 10" id="KW-0227">DNA damage</keyword>
<dbReference type="PROSITE" id="PS00130">
    <property type="entry name" value="U_DNA_GLYCOSYLASE"/>
    <property type="match status" value="1"/>
</dbReference>
<comment type="similarity">
    <text evidence="4 10">Belongs to the uracil-DNA glycosylase (UDG) superfamily. UNG family.</text>
</comment>
<dbReference type="HAMAP" id="MF_00148">
    <property type="entry name" value="UDG"/>
    <property type="match status" value="1"/>
</dbReference>
<protein>
    <recommendedName>
        <fullName evidence="5 10">Uracil-DNA glycosylase</fullName>
        <shortName evidence="10">UDG</shortName>
        <ecNumber evidence="5 10">3.2.2.27</ecNumber>
    </recommendedName>
</protein>
<feature type="domain" description="Uracil-DNA glycosylase-like" evidence="12">
    <location>
        <begin position="129"/>
        <end position="294"/>
    </location>
</feature>
<dbReference type="InterPro" id="IPR005122">
    <property type="entry name" value="Uracil-DNA_glycosylase-like"/>
</dbReference>
<dbReference type="EC" id="3.2.2.27" evidence="5 10"/>
<keyword evidence="13" id="KW-0326">Glycosidase</keyword>
<organism evidence="13 14">
    <name type="scientific">Arthrobacter nitrophenolicus</name>
    <dbReference type="NCBI Taxonomy" id="683150"/>
    <lineage>
        <taxon>Bacteria</taxon>
        <taxon>Bacillati</taxon>
        <taxon>Actinomycetota</taxon>
        <taxon>Actinomycetes</taxon>
        <taxon>Micrococcales</taxon>
        <taxon>Micrococcaceae</taxon>
        <taxon>Arthrobacter</taxon>
    </lineage>
</organism>
<comment type="function">
    <text evidence="2 10">Excises uracil residues from the DNA which can arise as a result of misincorporation of dUMP residues by DNA polymerase or due to deamination of cytosine.</text>
</comment>
<dbReference type="CDD" id="cd10027">
    <property type="entry name" value="UDG-F1-like"/>
    <property type="match status" value="1"/>
</dbReference>
<comment type="catalytic activity">
    <reaction evidence="1 10">
        <text>Hydrolyzes single-stranded DNA or mismatched double-stranded DNA and polynucleotides, releasing free uracil.</text>
        <dbReference type="EC" id="3.2.2.27"/>
    </reaction>
</comment>
<dbReference type="InterPro" id="IPR036895">
    <property type="entry name" value="Uracil-DNA_glycosylase-like_sf"/>
</dbReference>
<sequence length="310" mass="32530">MFPGRFRHGTLLRGLGENVLPPCYGRITGLSFASAAPGSPLRGPATPLPCKNGTVLESDALFELDQDPAGTDGFAELARRPLADLVAPDWAGALAGVEPDLRAVLGFLADEVAAGHQVLPSPSNVLRAFRQPLAGVKVLVVGQDPYPTPGHAVGLSFSVDKRTRPIPRSLANIYRELEADLGIPARAHGDLSAWAEQGVLLLNRVMSVRAGAAGSHRGKGWEKITTAAVAAVAARQSPDGAPMPLVALLWGKEAESVRPLLGDTPVVSSAHPSPLSASRGFFGSRPFSQVNRLLREQGAGDVTWELPPVP</sequence>
<accession>A0A4V6PN54</accession>
<dbReference type="SMART" id="SM00986">
    <property type="entry name" value="UDG"/>
    <property type="match status" value="1"/>
</dbReference>
<evidence type="ECO:0000259" key="12">
    <source>
        <dbReference type="SMART" id="SM00986"/>
    </source>
</evidence>
<dbReference type="GO" id="GO:0004844">
    <property type="term" value="F:uracil DNA N-glycosylase activity"/>
    <property type="evidence" value="ECO:0007669"/>
    <property type="project" value="UniProtKB-UniRule"/>
</dbReference>
<dbReference type="OrthoDB" id="9804372at2"/>
<reference evidence="13 14" key="1">
    <citation type="submission" date="2019-03" db="EMBL/GenBank/DDBJ databases">
        <title>Genome Sequencing and Assembly of Various Microbes Isolated from Partially Reclaimed Soil and Acid Mine Drainage (AMD) Site.</title>
        <authorList>
            <person name="Steinbock B."/>
            <person name="Bechtold R."/>
            <person name="Sevigny J.L."/>
            <person name="Thomas D."/>
            <person name="Cuthill L.R."/>
            <person name="Aveiro Johannsen E.J."/>
            <person name="Thomas K."/>
            <person name="Ghosh A."/>
        </authorList>
    </citation>
    <scope>NUCLEOTIDE SEQUENCE [LARGE SCALE GENOMIC DNA]</scope>
    <source>
        <strain evidence="13 14">S-A1</strain>
    </source>
</reference>
<dbReference type="NCBIfam" id="NF003588">
    <property type="entry name" value="PRK05254.1-1"/>
    <property type="match status" value="1"/>
</dbReference>
<dbReference type="SMART" id="SM00987">
    <property type="entry name" value="UreE_C"/>
    <property type="match status" value="1"/>
</dbReference>
<keyword evidence="8 10" id="KW-0378">Hydrolase</keyword>
<dbReference type="SUPFAM" id="SSF52141">
    <property type="entry name" value="Uracil-DNA glycosylase-like"/>
    <property type="match status" value="1"/>
</dbReference>
<evidence type="ECO:0000256" key="9">
    <source>
        <dbReference type="ARBA" id="ARBA00023204"/>
    </source>
</evidence>
<comment type="caution">
    <text evidence="13">The sequence shown here is derived from an EMBL/GenBank/DDBJ whole genome shotgun (WGS) entry which is preliminary data.</text>
</comment>
<dbReference type="NCBIfam" id="NF003592">
    <property type="entry name" value="PRK05254.1-5"/>
    <property type="match status" value="1"/>
</dbReference>
<evidence type="ECO:0000256" key="10">
    <source>
        <dbReference type="HAMAP-Rule" id="MF_00148"/>
    </source>
</evidence>
<dbReference type="PANTHER" id="PTHR11264">
    <property type="entry name" value="URACIL-DNA GLYCOSYLASE"/>
    <property type="match status" value="1"/>
</dbReference>
<evidence type="ECO:0000256" key="7">
    <source>
        <dbReference type="ARBA" id="ARBA00022763"/>
    </source>
</evidence>
<dbReference type="PANTHER" id="PTHR11264:SF0">
    <property type="entry name" value="URACIL-DNA GLYCOSYLASE"/>
    <property type="match status" value="1"/>
</dbReference>
<dbReference type="GO" id="GO:0005737">
    <property type="term" value="C:cytoplasm"/>
    <property type="evidence" value="ECO:0007669"/>
    <property type="project" value="UniProtKB-SubCell"/>
</dbReference>
<name>A0A4V6PN54_9MICC</name>
<evidence type="ECO:0000256" key="2">
    <source>
        <dbReference type="ARBA" id="ARBA00002631"/>
    </source>
</evidence>
<evidence type="ECO:0000256" key="5">
    <source>
        <dbReference type="ARBA" id="ARBA00012030"/>
    </source>
</evidence>
<keyword evidence="9 10" id="KW-0234">DNA repair</keyword>
<keyword evidence="6 10" id="KW-0963">Cytoplasm</keyword>
<evidence type="ECO:0000256" key="11">
    <source>
        <dbReference type="PROSITE-ProRule" id="PRU10072"/>
    </source>
</evidence>
<dbReference type="InterPro" id="IPR018085">
    <property type="entry name" value="Ura-DNA_Glyclase_AS"/>
</dbReference>
<feature type="active site" description="Proton acceptor" evidence="10 11">
    <location>
        <position position="144"/>
    </location>
</feature>
<evidence type="ECO:0000256" key="8">
    <source>
        <dbReference type="ARBA" id="ARBA00022801"/>
    </source>
</evidence>
<evidence type="ECO:0000256" key="3">
    <source>
        <dbReference type="ARBA" id="ARBA00004496"/>
    </source>
</evidence>
<dbReference type="GO" id="GO:0097510">
    <property type="term" value="P:base-excision repair, AP site formation via deaminated base removal"/>
    <property type="evidence" value="ECO:0007669"/>
    <property type="project" value="TreeGrafter"/>
</dbReference>
<dbReference type="Pfam" id="PF03167">
    <property type="entry name" value="UDG"/>
    <property type="match status" value="1"/>
</dbReference>
<evidence type="ECO:0000256" key="6">
    <source>
        <dbReference type="ARBA" id="ARBA00022490"/>
    </source>
</evidence>
<evidence type="ECO:0000256" key="1">
    <source>
        <dbReference type="ARBA" id="ARBA00001400"/>
    </source>
</evidence>
<dbReference type="InterPro" id="IPR002043">
    <property type="entry name" value="UDG_fam1"/>
</dbReference>
<comment type="subcellular location">
    <subcellularLocation>
        <location evidence="3 10">Cytoplasm</location>
    </subcellularLocation>
</comment>
<dbReference type="Proteomes" id="UP000294621">
    <property type="component" value="Unassembled WGS sequence"/>
</dbReference>
<dbReference type="AlphaFoldDB" id="A0A4V6PN54"/>
<dbReference type="EMBL" id="SMZQ01000015">
    <property type="protein sequence ID" value="TDL32248.1"/>
    <property type="molecule type" value="Genomic_DNA"/>
</dbReference>
<gene>
    <name evidence="10" type="primary">ung</name>
    <name evidence="13" type="ORF">E2R57_20205</name>
</gene>
<dbReference type="Gene3D" id="3.40.470.10">
    <property type="entry name" value="Uracil-DNA glycosylase-like domain"/>
    <property type="match status" value="1"/>
</dbReference>
<evidence type="ECO:0000313" key="13">
    <source>
        <dbReference type="EMBL" id="TDL32248.1"/>
    </source>
</evidence>